<dbReference type="InterPro" id="IPR006683">
    <property type="entry name" value="Thioestr_dom"/>
</dbReference>
<keyword evidence="1" id="KW-0378">Hydrolase</keyword>
<dbReference type="NCBIfam" id="TIGR00369">
    <property type="entry name" value="unchar_dom_1"/>
    <property type="match status" value="1"/>
</dbReference>
<organism evidence="3 4">
    <name type="scientific">Variovorax paradoxus</name>
    <dbReference type="NCBI Taxonomy" id="34073"/>
    <lineage>
        <taxon>Bacteria</taxon>
        <taxon>Pseudomonadati</taxon>
        <taxon>Pseudomonadota</taxon>
        <taxon>Betaproteobacteria</taxon>
        <taxon>Burkholderiales</taxon>
        <taxon>Comamonadaceae</taxon>
        <taxon>Variovorax</taxon>
    </lineage>
</organism>
<dbReference type="Proteomes" id="UP000425817">
    <property type="component" value="Chromosome"/>
</dbReference>
<dbReference type="AlphaFoldDB" id="A0A6I6H6M7"/>
<gene>
    <name evidence="3" type="ORF">GOQ09_13690</name>
</gene>
<dbReference type="GO" id="GO:0016289">
    <property type="term" value="F:acyl-CoA hydrolase activity"/>
    <property type="evidence" value="ECO:0007669"/>
    <property type="project" value="UniProtKB-ARBA"/>
</dbReference>
<evidence type="ECO:0000259" key="2">
    <source>
        <dbReference type="Pfam" id="PF03061"/>
    </source>
</evidence>
<dbReference type="InterPro" id="IPR029069">
    <property type="entry name" value="HotDog_dom_sf"/>
</dbReference>
<dbReference type="Pfam" id="PF03061">
    <property type="entry name" value="4HBT"/>
    <property type="match status" value="1"/>
</dbReference>
<dbReference type="InterPro" id="IPR003736">
    <property type="entry name" value="PAAI_dom"/>
</dbReference>
<reference evidence="3 4" key="1">
    <citation type="submission" date="2019-12" db="EMBL/GenBank/DDBJ databases">
        <title>Hybrid Genome Assemblies of two High G+C Isolates from Undergraduate Microbiology Courses.</title>
        <authorList>
            <person name="Ne Ville C.J."/>
            <person name="Enright D."/>
            <person name="Hernandez I."/>
            <person name="Dodsworth J."/>
            <person name="Orwin P.M."/>
        </authorList>
    </citation>
    <scope>NUCLEOTIDE SEQUENCE [LARGE SCALE GENOMIC DNA]</scope>
    <source>
        <strain evidence="3 4">CSUSB</strain>
    </source>
</reference>
<dbReference type="OrthoDB" id="4717506at2"/>
<protein>
    <submittedName>
        <fullName evidence="3">Hotdog fold thioesterase</fullName>
    </submittedName>
</protein>
<dbReference type="SUPFAM" id="SSF54637">
    <property type="entry name" value="Thioesterase/thiol ester dehydrase-isomerase"/>
    <property type="match status" value="1"/>
</dbReference>
<name>A0A6I6H6M7_VARPD</name>
<evidence type="ECO:0000313" key="3">
    <source>
        <dbReference type="EMBL" id="QGW82563.1"/>
    </source>
</evidence>
<dbReference type="Gene3D" id="3.10.129.10">
    <property type="entry name" value="Hotdog Thioesterase"/>
    <property type="match status" value="1"/>
</dbReference>
<dbReference type="CDD" id="cd03443">
    <property type="entry name" value="PaaI_thioesterase"/>
    <property type="match status" value="1"/>
</dbReference>
<feature type="domain" description="Thioesterase" evidence="2">
    <location>
        <begin position="47"/>
        <end position="121"/>
    </location>
</feature>
<evidence type="ECO:0000256" key="1">
    <source>
        <dbReference type="ARBA" id="ARBA00022801"/>
    </source>
</evidence>
<dbReference type="EMBL" id="CP046622">
    <property type="protein sequence ID" value="QGW82563.1"/>
    <property type="molecule type" value="Genomic_DNA"/>
</dbReference>
<sequence>MADQMDRRNAYARVPFTRMMGVERAYSEGGRARLLIDARPELQNVIGAVHGGVILTMLDVVMASAAVSLVDFTKTAVTLNLNTSFLRPGLGRIVADGIALDTNDGVVSCAAEARDASGELVASALGSFRYLPLPPSEN</sequence>
<proteinExistence type="predicted"/>
<evidence type="ECO:0000313" key="4">
    <source>
        <dbReference type="Proteomes" id="UP000425817"/>
    </source>
</evidence>
<accession>A0A6I6H6M7</accession>